<dbReference type="OrthoDB" id="7375033at2"/>
<dbReference type="AlphaFoldDB" id="A0A1I3XSH6"/>
<evidence type="ECO:0000256" key="2">
    <source>
        <dbReference type="SAM" id="SignalP"/>
    </source>
</evidence>
<organism evidence="3 4">
    <name type="scientific">Falsiroseomonas stagni DSM 19981</name>
    <dbReference type="NCBI Taxonomy" id="1123062"/>
    <lineage>
        <taxon>Bacteria</taxon>
        <taxon>Pseudomonadati</taxon>
        <taxon>Pseudomonadota</taxon>
        <taxon>Alphaproteobacteria</taxon>
        <taxon>Acetobacterales</taxon>
        <taxon>Roseomonadaceae</taxon>
        <taxon>Falsiroseomonas</taxon>
    </lineage>
</organism>
<dbReference type="STRING" id="1123062.SAMN02745775_101568"/>
<dbReference type="Proteomes" id="UP000199473">
    <property type="component" value="Unassembled WGS sequence"/>
</dbReference>
<proteinExistence type="inferred from homology"/>
<dbReference type="PIRSF" id="PIRSF017082">
    <property type="entry name" value="YflP"/>
    <property type="match status" value="1"/>
</dbReference>
<dbReference type="EMBL" id="FOSQ01000001">
    <property type="protein sequence ID" value="SFK21926.1"/>
    <property type="molecule type" value="Genomic_DNA"/>
</dbReference>
<feature type="signal peptide" evidence="2">
    <location>
        <begin position="1"/>
        <end position="27"/>
    </location>
</feature>
<dbReference type="InterPro" id="IPR042100">
    <property type="entry name" value="Bug_dom1"/>
</dbReference>
<dbReference type="CDD" id="cd07012">
    <property type="entry name" value="PBP2_Bug_TTT"/>
    <property type="match status" value="1"/>
</dbReference>
<evidence type="ECO:0000313" key="3">
    <source>
        <dbReference type="EMBL" id="SFK21926.1"/>
    </source>
</evidence>
<name>A0A1I3XSH6_9PROT</name>
<dbReference type="Gene3D" id="3.40.190.150">
    <property type="entry name" value="Bordetella uptake gene, domain 1"/>
    <property type="match status" value="1"/>
</dbReference>
<dbReference type="Gene3D" id="3.40.190.10">
    <property type="entry name" value="Periplasmic binding protein-like II"/>
    <property type="match status" value="1"/>
</dbReference>
<dbReference type="SUPFAM" id="SSF53850">
    <property type="entry name" value="Periplasmic binding protein-like II"/>
    <property type="match status" value="1"/>
</dbReference>
<sequence length="324" mass="34233">MSIPRRALAGAALLAPLAGIARARAQAAWPTRPIRIIVPFAPGSSPDVIARLLGERLSRAAGQPVVIDNRPGATTMIGAQAVAQARPDGYTLLYTINSTVSINPFLFSRMPYRVEDLAPITRVLSVPFVLIVPATAPVRCARDLIELARARAGGLNVGSSGIGTSAHIVMARFLNEAGVTATHVTFRQGPLNDIMAGRIDAAFEPSTTAIPQVEAGAVRALAVSGPRRLQVMPNVPTVADTIAGFAGESWQGLFAPRGTAPEVIATLSRLTRGIVETEEFRGRLQELGLVPEGGTPEEFQTFIAEESPIWARVIRDNGITLDGG</sequence>
<dbReference type="InterPro" id="IPR005064">
    <property type="entry name" value="BUG"/>
</dbReference>
<keyword evidence="4" id="KW-1185">Reference proteome</keyword>
<gene>
    <name evidence="3" type="ORF">SAMN02745775_101568</name>
</gene>
<keyword evidence="3" id="KW-0675">Receptor</keyword>
<protein>
    <submittedName>
        <fullName evidence="3">Tripartite-type tricarboxylate transporter, receptor component TctC</fullName>
    </submittedName>
</protein>
<evidence type="ECO:0000256" key="1">
    <source>
        <dbReference type="ARBA" id="ARBA00006987"/>
    </source>
</evidence>
<keyword evidence="2" id="KW-0732">Signal</keyword>
<evidence type="ECO:0000313" key="4">
    <source>
        <dbReference type="Proteomes" id="UP000199473"/>
    </source>
</evidence>
<dbReference type="PANTHER" id="PTHR42928:SF5">
    <property type="entry name" value="BLR1237 PROTEIN"/>
    <property type="match status" value="1"/>
</dbReference>
<reference evidence="3 4" key="1">
    <citation type="submission" date="2016-10" db="EMBL/GenBank/DDBJ databases">
        <authorList>
            <person name="de Groot N.N."/>
        </authorList>
    </citation>
    <scope>NUCLEOTIDE SEQUENCE [LARGE SCALE GENOMIC DNA]</scope>
    <source>
        <strain evidence="3 4">DSM 19981</strain>
    </source>
</reference>
<dbReference type="RefSeq" id="WP_092955175.1">
    <property type="nucleotide sequence ID" value="NZ_FOSQ01000001.1"/>
</dbReference>
<accession>A0A1I3XSH6</accession>
<feature type="chain" id="PRO_5011572563" evidence="2">
    <location>
        <begin position="28"/>
        <end position="324"/>
    </location>
</feature>
<dbReference type="Pfam" id="PF03401">
    <property type="entry name" value="TctC"/>
    <property type="match status" value="1"/>
</dbReference>
<comment type="similarity">
    <text evidence="1">Belongs to the UPF0065 (bug) family.</text>
</comment>
<dbReference type="PANTHER" id="PTHR42928">
    <property type="entry name" value="TRICARBOXYLATE-BINDING PROTEIN"/>
    <property type="match status" value="1"/>
</dbReference>